<accession>A0AAE0XWN6</accession>
<name>A0AAE0XWN6_9GAST</name>
<gene>
    <name evidence="1" type="ORF">RRG08_007854</name>
</gene>
<evidence type="ECO:0000313" key="2">
    <source>
        <dbReference type="Proteomes" id="UP001283361"/>
    </source>
</evidence>
<dbReference type="AlphaFoldDB" id="A0AAE0XWN6"/>
<sequence>MHESKLPNAGHFHKVTRALSCDGHRGDVVAAAGSSAANCSVAPVSDELSWQIDLQQIALWRLCLMSFCGRLICSNGLCGGQFLITALNDDFSAFGSFRIGHHIYDSPIFSGS</sequence>
<dbReference type="EMBL" id="JAWDGP010007407">
    <property type="protein sequence ID" value="KAK3720230.1"/>
    <property type="molecule type" value="Genomic_DNA"/>
</dbReference>
<comment type="caution">
    <text evidence="1">The sequence shown here is derived from an EMBL/GenBank/DDBJ whole genome shotgun (WGS) entry which is preliminary data.</text>
</comment>
<organism evidence="1 2">
    <name type="scientific">Elysia crispata</name>
    <name type="common">lettuce slug</name>
    <dbReference type="NCBI Taxonomy" id="231223"/>
    <lineage>
        <taxon>Eukaryota</taxon>
        <taxon>Metazoa</taxon>
        <taxon>Spiralia</taxon>
        <taxon>Lophotrochozoa</taxon>
        <taxon>Mollusca</taxon>
        <taxon>Gastropoda</taxon>
        <taxon>Heterobranchia</taxon>
        <taxon>Euthyneura</taxon>
        <taxon>Panpulmonata</taxon>
        <taxon>Sacoglossa</taxon>
        <taxon>Placobranchoidea</taxon>
        <taxon>Plakobranchidae</taxon>
        <taxon>Elysia</taxon>
    </lineage>
</organism>
<reference evidence="1" key="1">
    <citation type="journal article" date="2023" name="G3 (Bethesda)">
        <title>A reference genome for the long-term kleptoplast-retaining sea slug Elysia crispata morphotype clarki.</title>
        <authorList>
            <person name="Eastman K.E."/>
            <person name="Pendleton A.L."/>
            <person name="Shaikh M.A."/>
            <person name="Suttiyut T."/>
            <person name="Ogas R."/>
            <person name="Tomko P."/>
            <person name="Gavelis G."/>
            <person name="Widhalm J.R."/>
            <person name="Wisecaver J.H."/>
        </authorList>
    </citation>
    <scope>NUCLEOTIDE SEQUENCE</scope>
    <source>
        <strain evidence="1">ECLA1</strain>
    </source>
</reference>
<dbReference type="Proteomes" id="UP001283361">
    <property type="component" value="Unassembled WGS sequence"/>
</dbReference>
<proteinExistence type="predicted"/>
<keyword evidence="2" id="KW-1185">Reference proteome</keyword>
<protein>
    <submittedName>
        <fullName evidence="1">Uncharacterized protein</fullName>
    </submittedName>
</protein>
<evidence type="ECO:0000313" key="1">
    <source>
        <dbReference type="EMBL" id="KAK3720230.1"/>
    </source>
</evidence>